<organism evidence="1 2">
    <name type="scientific">Moheibacter lacus</name>
    <dbReference type="NCBI Taxonomy" id="2745851"/>
    <lineage>
        <taxon>Bacteria</taxon>
        <taxon>Pseudomonadati</taxon>
        <taxon>Bacteroidota</taxon>
        <taxon>Flavobacteriia</taxon>
        <taxon>Flavobacteriales</taxon>
        <taxon>Weeksellaceae</taxon>
        <taxon>Moheibacter</taxon>
    </lineage>
</organism>
<dbReference type="InterPro" id="IPR005901">
    <property type="entry name" value="GLPGLI"/>
</dbReference>
<proteinExistence type="predicted"/>
<accession>A0A838ZU25</accession>
<protein>
    <submittedName>
        <fullName evidence="1">GLPGLI family protein</fullName>
    </submittedName>
</protein>
<dbReference type="EMBL" id="JACDZE010000004">
    <property type="protein sequence ID" value="MBA5630429.1"/>
    <property type="molecule type" value="Genomic_DNA"/>
</dbReference>
<reference evidence="1 2" key="1">
    <citation type="submission" date="2020-07" db="EMBL/GenBank/DDBJ databases">
        <title>Moheibacter lacus sp. nov., a member of the family Flavobacteriaceae isolated from freshwater lake sediment.</title>
        <authorList>
            <person name="Liu Y."/>
        </authorList>
    </citation>
    <scope>NUCLEOTIDE SEQUENCE [LARGE SCALE GENOMIC DNA]</scope>
    <source>
        <strain evidence="1 2">BDHS18</strain>
    </source>
</reference>
<sequence length="254" mass="29168">MKSFLSILFLVVAVTQVYTQDILNIEYESYLKFDVEKLQIRVEGAGVDMNEIKRNVAQKMKEPAFYSLILNKNESEFKHIERISNDQTDGFAINLAVRSNEGVLYKDFQNNFSLKEMSFLNSNYLVKDSIKKFDWKISKDSKELLGYEVRKAEVEIDSITTAVAWYAPKLNFKNGPDVYDGLPGLILEIQINKENPHSGLSTRSYSAISVTVDEKNKISLPKKGKEISKTAFEEMRKEQMEKRKSMFADGVDKD</sequence>
<dbReference type="AlphaFoldDB" id="A0A838ZU25"/>
<dbReference type="RefSeq" id="WP_182044026.1">
    <property type="nucleotide sequence ID" value="NZ_JACDZE010000004.1"/>
</dbReference>
<name>A0A838ZU25_9FLAO</name>
<dbReference type="NCBIfam" id="TIGR01200">
    <property type="entry name" value="GLPGLI"/>
    <property type="match status" value="1"/>
</dbReference>
<evidence type="ECO:0000313" key="2">
    <source>
        <dbReference type="Proteomes" id="UP000552241"/>
    </source>
</evidence>
<gene>
    <name evidence="1" type="ORF">HU137_11655</name>
</gene>
<keyword evidence="2" id="KW-1185">Reference proteome</keyword>
<comment type="caution">
    <text evidence="1">The sequence shown here is derived from an EMBL/GenBank/DDBJ whole genome shotgun (WGS) entry which is preliminary data.</text>
</comment>
<evidence type="ECO:0000313" key="1">
    <source>
        <dbReference type="EMBL" id="MBA5630429.1"/>
    </source>
</evidence>
<dbReference type="Proteomes" id="UP000552241">
    <property type="component" value="Unassembled WGS sequence"/>
</dbReference>
<dbReference type="Pfam" id="PF22252">
    <property type="entry name" value="PNGase_F-II_N"/>
    <property type="match status" value="1"/>
</dbReference>